<evidence type="ECO:0000313" key="3">
    <source>
        <dbReference type="Proteomes" id="UP000663833"/>
    </source>
</evidence>
<dbReference type="Proteomes" id="UP000663833">
    <property type="component" value="Unassembled WGS sequence"/>
</dbReference>
<evidence type="ECO:0000313" key="1">
    <source>
        <dbReference type="EMBL" id="CAF3423315.1"/>
    </source>
</evidence>
<accession>A0A818CHW8</accession>
<dbReference type="Proteomes" id="UP000663851">
    <property type="component" value="Unassembled WGS sequence"/>
</dbReference>
<dbReference type="EMBL" id="CAJOBO010002305">
    <property type="protein sequence ID" value="CAF4443521.1"/>
    <property type="molecule type" value="Genomic_DNA"/>
</dbReference>
<protein>
    <submittedName>
        <fullName evidence="1">Uncharacterized protein</fullName>
    </submittedName>
</protein>
<gene>
    <name evidence="2" type="ORF">HFQ381_LOCUS23322</name>
    <name evidence="1" type="ORF">LUA448_LOCUS19643</name>
</gene>
<comment type="caution">
    <text evidence="1">The sequence shown here is derived from an EMBL/GenBank/DDBJ whole genome shotgun (WGS) entry which is preliminary data.</text>
</comment>
<dbReference type="EMBL" id="CAJNYD010002532">
    <property type="protein sequence ID" value="CAF3423315.1"/>
    <property type="molecule type" value="Genomic_DNA"/>
</dbReference>
<proteinExistence type="predicted"/>
<dbReference type="AlphaFoldDB" id="A0A818CHW8"/>
<name>A0A818CHW8_9BILA</name>
<evidence type="ECO:0000313" key="2">
    <source>
        <dbReference type="EMBL" id="CAF4443521.1"/>
    </source>
</evidence>
<reference evidence="1" key="1">
    <citation type="submission" date="2021-02" db="EMBL/GenBank/DDBJ databases">
        <authorList>
            <person name="Nowell W R."/>
        </authorList>
    </citation>
    <scope>NUCLEOTIDE SEQUENCE</scope>
</reference>
<sequence length="246" mass="28716">MAEALTEQHNSVRHITEDAVQSLNLKIENNLNECIIIIVGNHTEGDLFNTISMISGEDRVKTFDDIEESLRFIDSWYDKNIFLIISGTLGAANAHKFATIPQITCLYKIRCIVSNPTILLIQLHTDIKQLSGRWPFTDKSFQKSKTITPEWYHLFQLAISHQPQYIEKSYREILKESRIYFKGNRCMLKQIDDFAQIYNSYNAIHAYTRDTFLYRIINHALRTQNIGIIKTFSRFITDLHSELHEN</sequence>
<organism evidence="1 3">
    <name type="scientific">Rotaria socialis</name>
    <dbReference type="NCBI Taxonomy" id="392032"/>
    <lineage>
        <taxon>Eukaryota</taxon>
        <taxon>Metazoa</taxon>
        <taxon>Spiralia</taxon>
        <taxon>Gnathifera</taxon>
        <taxon>Rotifera</taxon>
        <taxon>Eurotatoria</taxon>
        <taxon>Bdelloidea</taxon>
        <taxon>Philodinida</taxon>
        <taxon>Philodinidae</taxon>
        <taxon>Rotaria</taxon>
    </lineage>
</organism>